<feature type="compositionally biased region" description="Low complexity" evidence="2">
    <location>
        <begin position="9"/>
        <end position="22"/>
    </location>
</feature>
<dbReference type="PANTHER" id="PTHR35526:SF3">
    <property type="entry name" value="ANTI-SIGMA-F FACTOR RSBW"/>
    <property type="match status" value="1"/>
</dbReference>
<evidence type="ECO:0000313" key="4">
    <source>
        <dbReference type="EMBL" id="CAG6398525.1"/>
    </source>
</evidence>
<keyword evidence="1 4" id="KW-0723">Serine/threonine-protein kinase</keyword>
<comment type="caution">
    <text evidence="4">The sequence shown here is derived from an EMBL/GenBank/DDBJ whole genome shotgun (WGS) entry which is preliminary data.</text>
</comment>
<dbReference type="Gene3D" id="3.30.565.10">
    <property type="entry name" value="Histidine kinase-like ATPase, C-terminal domain"/>
    <property type="match status" value="1"/>
</dbReference>
<reference evidence="4" key="1">
    <citation type="submission" date="2021-05" db="EMBL/GenBank/DDBJ databases">
        <authorList>
            <person name="Arsene-Ploetze F."/>
        </authorList>
    </citation>
    <scope>NUCLEOTIDE SEQUENCE</scope>
    <source>
        <strain evidence="4">DSM 42138</strain>
    </source>
</reference>
<keyword evidence="4" id="KW-0418">Kinase</keyword>
<dbReference type="PANTHER" id="PTHR35526">
    <property type="entry name" value="ANTI-SIGMA-F FACTOR RSBW-RELATED"/>
    <property type="match status" value="1"/>
</dbReference>
<keyword evidence="4" id="KW-0808">Transferase</keyword>
<proteinExistence type="predicted"/>
<sequence>MSQASSMISTLTLTDTPSSPASARRHVADVLRGWGVCSEETVETTRLVVSELVTNAIRHTGKAADLLPSGPELVSNVELVLEATDSMVRISVRDRDPTPPRLKAVDVEAAGGRGIFLVASLSTRWGHYRCQPDLGKVVWAEVPLLSEGSAGSSHSLAAAFPAPSNPQPVPGRLAEVDAGHRPCFRAATAQGATERAG</sequence>
<feature type="region of interest" description="Disordered" evidence="2">
    <location>
        <begin position="1"/>
        <end position="22"/>
    </location>
</feature>
<evidence type="ECO:0000256" key="1">
    <source>
        <dbReference type="ARBA" id="ARBA00022527"/>
    </source>
</evidence>
<dbReference type="AlphaFoldDB" id="A0A9W4E3M8"/>
<dbReference type="SUPFAM" id="SSF55874">
    <property type="entry name" value="ATPase domain of HSP90 chaperone/DNA topoisomerase II/histidine kinase"/>
    <property type="match status" value="1"/>
</dbReference>
<dbReference type="EMBL" id="CAJSLV010000103">
    <property type="protein sequence ID" value="CAG6398525.1"/>
    <property type="molecule type" value="Genomic_DNA"/>
</dbReference>
<dbReference type="Proteomes" id="UP001152519">
    <property type="component" value="Unassembled WGS sequence"/>
</dbReference>
<dbReference type="EC" id="2.7.11.1" evidence="4"/>
<dbReference type="Pfam" id="PF13581">
    <property type="entry name" value="HATPase_c_2"/>
    <property type="match status" value="1"/>
</dbReference>
<evidence type="ECO:0000313" key="5">
    <source>
        <dbReference type="Proteomes" id="UP001152519"/>
    </source>
</evidence>
<protein>
    <submittedName>
        <fullName evidence="4">Non-specific serine/threonine protein kinase</fullName>
        <ecNumber evidence="4">2.7.11.1</ecNumber>
    </submittedName>
</protein>
<dbReference type="InterPro" id="IPR036890">
    <property type="entry name" value="HATPase_C_sf"/>
</dbReference>
<accession>A0A9W4E3M8</accession>
<keyword evidence="5" id="KW-1185">Reference proteome</keyword>
<dbReference type="InterPro" id="IPR050267">
    <property type="entry name" value="Anti-sigma-factor_SerPK"/>
</dbReference>
<evidence type="ECO:0000259" key="3">
    <source>
        <dbReference type="Pfam" id="PF13581"/>
    </source>
</evidence>
<organism evidence="4 5">
    <name type="scientific">Actinacidiphila cocklensis</name>
    <dbReference type="NCBI Taxonomy" id="887465"/>
    <lineage>
        <taxon>Bacteria</taxon>
        <taxon>Bacillati</taxon>
        <taxon>Actinomycetota</taxon>
        <taxon>Actinomycetes</taxon>
        <taxon>Kitasatosporales</taxon>
        <taxon>Streptomycetaceae</taxon>
        <taxon>Actinacidiphila</taxon>
    </lineage>
</organism>
<dbReference type="InterPro" id="IPR003594">
    <property type="entry name" value="HATPase_dom"/>
</dbReference>
<dbReference type="CDD" id="cd16936">
    <property type="entry name" value="HATPase_RsbW-like"/>
    <property type="match status" value="1"/>
</dbReference>
<name>A0A9W4E3M8_9ACTN</name>
<evidence type="ECO:0000256" key="2">
    <source>
        <dbReference type="SAM" id="MobiDB-lite"/>
    </source>
</evidence>
<dbReference type="GO" id="GO:0004674">
    <property type="term" value="F:protein serine/threonine kinase activity"/>
    <property type="evidence" value="ECO:0007669"/>
    <property type="project" value="UniProtKB-KW"/>
</dbReference>
<gene>
    <name evidence="4" type="ORF">SCOCK_70209</name>
</gene>
<feature type="domain" description="Histidine kinase/HSP90-like ATPase" evidence="3">
    <location>
        <begin position="16"/>
        <end position="139"/>
    </location>
</feature>